<dbReference type="GO" id="GO:0005576">
    <property type="term" value="C:extracellular region"/>
    <property type="evidence" value="ECO:0007669"/>
    <property type="project" value="UniProtKB-SubCell"/>
</dbReference>
<dbReference type="OrthoDB" id="958254at2759"/>
<sequence length="239" mass="27051">MVPIFLLCLSCVTLIDSTVLTDVPFKPWLEEDPPTVDDDLMHFIPDKTYTEQKVNIQLFYECHCPGCREFETTEFNETVVKMNEYLDIQTYPYGNAKTEEHNGKVEFKCQHGPTECYGNKLHACALDIIKNHTAALQFNICMMESSQEKEGSDDRAADKCGAHMGIDSTPIKSCANGAKGIELLQYYGVESNKINYQYVPFVLINGEEYQGENLVKAVCNYFSEPPPPCVFIENLKTIV</sequence>
<evidence type="ECO:0000313" key="8">
    <source>
        <dbReference type="Proteomes" id="UP000663880"/>
    </source>
</evidence>
<feature type="signal peptide" evidence="6">
    <location>
        <begin position="1"/>
        <end position="17"/>
    </location>
</feature>
<dbReference type="GO" id="GO:0016671">
    <property type="term" value="F:oxidoreductase activity, acting on a sulfur group of donors, disulfide as acceptor"/>
    <property type="evidence" value="ECO:0007669"/>
    <property type="project" value="InterPro"/>
</dbReference>
<evidence type="ECO:0000256" key="4">
    <source>
        <dbReference type="ARBA" id="ARBA00022729"/>
    </source>
</evidence>
<gene>
    <name evidence="7" type="ORF">PMACD_LOCUS2918</name>
</gene>
<name>A0A821NNF6_9NEOP</name>
<dbReference type="InterPro" id="IPR004911">
    <property type="entry name" value="Interferon-induced_GILT"/>
</dbReference>
<evidence type="ECO:0000256" key="3">
    <source>
        <dbReference type="ARBA" id="ARBA00022525"/>
    </source>
</evidence>
<keyword evidence="8" id="KW-1185">Reference proteome</keyword>
<dbReference type="Gene3D" id="3.40.30.10">
    <property type="entry name" value="Glutaredoxin"/>
    <property type="match status" value="1"/>
</dbReference>
<dbReference type="Pfam" id="PF03227">
    <property type="entry name" value="GILT"/>
    <property type="match status" value="1"/>
</dbReference>
<feature type="chain" id="PRO_5032810716" description="Gamma-interferon-inducible lysosomal thiol reductase" evidence="6">
    <location>
        <begin position="18"/>
        <end position="239"/>
    </location>
</feature>
<dbReference type="Proteomes" id="UP000663880">
    <property type="component" value="Unassembled WGS sequence"/>
</dbReference>
<organism evidence="7 8">
    <name type="scientific">Pieris macdunnoughi</name>
    <dbReference type="NCBI Taxonomy" id="345717"/>
    <lineage>
        <taxon>Eukaryota</taxon>
        <taxon>Metazoa</taxon>
        <taxon>Ecdysozoa</taxon>
        <taxon>Arthropoda</taxon>
        <taxon>Hexapoda</taxon>
        <taxon>Insecta</taxon>
        <taxon>Pterygota</taxon>
        <taxon>Neoptera</taxon>
        <taxon>Endopterygota</taxon>
        <taxon>Lepidoptera</taxon>
        <taxon>Glossata</taxon>
        <taxon>Ditrysia</taxon>
        <taxon>Papilionoidea</taxon>
        <taxon>Pieridae</taxon>
        <taxon>Pierinae</taxon>
        <taxon>Pieris</taxon>
    </lineage>
</organism>
<evidence type="ECO:0000313" key="7">
    <source>
        <dbReference type="EMBL" id="CAF4791463.1"/>
    </source>
</evidence>
<dbReference type="PANTHER" id="PTHR13234:SF8">
    <property type="entry name" value="GAMMA-INTERFERON-INDUCIBLE LYSOSOMAL THIOL REDUCTASE"/>
    <property type="match status" value="1"/>
</dbReference>
<evidence type="ECO:0008006" key="9">
    <source>
        <dbReference type="Google" id="ProtNLM"/>
    </source>
</evidence>
<reference evidence="7" key="1">
    <citation type="submission" date="2021-02" db="EMBL/GenBank/DDBJ databases">
        <authorList>
            <person name="Steward A R."/>
        </authorList>
    </citation>
    <scope>NUCLEOTIDE SEQUENCE</scope>
</reference>
<comment type="subcellular location">
    <subcellularLocation>
        <location evidence="1">Secreted</location>
    </subcellularLocation>
</comment>
<proteinExistence type="inferred from homology"/>
<evidence type="ECO:0000256" key="6">
    <source>
        <dbReference type="SAM" id="SignalP"/>
    </source>
</evidence>
<evidence type="ECO:0000256" key="1">
    <source>
        <dbReference type="ARBA" id="ARBA00004613"/>
    </source>
</evidence>
<dbReference type="PANTHER" id="PTHR13234">
    <property type="entry name" value="GAMMA-INTERFERON INDUCIBLE LYSOSOMAL THIOL REDUCTASE GILT"/>
    <property type="match status" value="1"/>
</dbReference>
<comment type="similarity">
    <text evidence="2">Belongs to the GILT family.</text>
</comment>
<accession>A0A821NNF6</accession>
<evidence type="ECO:0000256" key="5">
    <source>
        <dbReference type="ARBA" id="ARBA00023180"/>
    </source>
</evidence>
<protein>
    <recommendedName>
        <fullName evidence="9">Gamma-interferon-inducible lysosomal thiol reductase</fullName>
    </recommendedName>
</protein>
<dbReference type="EMBL" id="CAJOBZ010000005">
    <property type="protein sequence ID" value="CAF4791463.1"/>
    <property type="molecule type" value="Genomic_DNA"/>
</dbReference>
<evidence type="ECO:0000256" key="2">
    <source>
        <dbReference type="ARBA" id="ARBA00005679"/>
    </source>
</evidence>
<keyword evidence="4 6" id="KW-0732">Signal</keyword>
<keyword evidence="5" id="KW-0325">Glycoprotein</keyword>
<comment type="caution">
    <text evidence="7">The sequence shown here is derived from an EMBL/GenBank/DDBJ whole genome shotgun (WGS) entry which is preliminary data.</text>
</comment>
<dbReference type="InterPro" id="IPR036249">
    <property type="entry name" value="Thioredoxin-like_sf"/>
</dbReference>
<dbReference type="SUPFAM" id="SSF52833">
    <property type="entry name" value="Thioredoxin-like"/>
    <property type="match status" value="1"/>
</dbReference>
<dbReference type="AlphaFoldDB" id="A0A821NNF6"/>
<keyword evidence="3" id="KW-0964">Secreted</keyword>